<evidence type="ECO:0000256" key="2">
    <source>
        <dbReference type="SAM" id="MobiDB-lite"/>
    </source>
</evidence>
<keyword evidence="1" id="KW-0175">Coiled coil</keyword>
<comment type="caution">
    <text evidence="4">The sequence shown here is derived from an EMBL/GenBank/DDBJ whole genome shotgun (WGS) entry which is preliminary data.</text>
</comment>
<dbReference type="PANTHER" id="PTHR47595">
    <property type="entry name" value="HEAT SHOCK 70 KDA PROTEIN 14"/>
    <property type="match status" value="1"/>
</dbReference>
<dbReference type="AlphaFoldDB" id="A0A9Q1CP34"/>
<feature type="domain" description="Myb/SANT-like DNA-binding" evidence="3">
    <location>
        <begin position="11"/>
        <end position="86"/>
    </location>
</feature>
<evidence type="ECO:0000259" key="3">
    <source>
        <dbReference type="Pfam" id="PF13837"/>
    </source>
</evidence>
<dbReference type="Gene3D" id="1.10.10.60">
    <property type="entry name" value="Homeodomain-like"/>
    <property type="match status" value="1"/>
</dbReference>
<dbReference type="OrthoDB" id="691673at2759"/>
<dbReference type="EMBL" id="JAIZAY010000001">
    <property type="protein sequence ID" value="KAJ8048456.1"/>
    <property type="molecule type" value="Genomic_DNA"/>
</dbReference>
<feature type="compositionally biased region" description="Basic and acidic residues" evidence="2">
    <location>
        <begin position="123"/>
        <end position="138"/>
    </location>
</feature>
<name>A0A9Q1CP34_HOLLE</name>
<dbReference type="InterPro" id="IPR044822">
    <property type="entry name" value="Myb_DNA-bind_4"/>
</dbReference>
<proteinExistence type="predicted"/>
<evidence type="ECO:0000313" key="5">
    <source>
        <dbReference type="Proteomes" id="UP001152320"/>
    </source>
</evidence>
<evidence type="ECO:0000313" key="4">
    <source>
        <dbReference type="EMBL" id="KAJ8048456.1"/>
    </source>
</evidence>
<accession>A0A9Q1CP34</accession>
<sequence>MADANVPRGRIWSNDELELLIDIWGSAELLSKMDWTSRNASVFKEMVTTLSNAEYERTAKEVKNKIKNLKRDYKKVVGHNKRSGVEAREIMFQDKLDLILGDRRLAQPVAVAQSGRRSNVRSMTEKDDDRSSLDRRAGQDTNENATMTIEDGDEWSHSEVNSTASSVSTPSCESPPARMETNNGMNENQIKITFLVTI</sequence>
<feature type="compositionally biased region" description="Polar residues" evidence="2">
    <location>
        <begin position="158"/>
        <end position="172"/>
    </location>
</feature>
<dbReference type="Pfam" id="PF13837">
    <property type="entry name" value="Myb_DNA-bind_4"/>
    <property type="match status" value="1"/>
</dbReference>
<evidence type="ECO:0000256" key="1">
    <source>
        <dbReference type="SAM" id="Coils"/>
    </source>
</evidence>
<dbReference type="PANTHER" id="PTHR47595:SF1">
    <property type="entry name" value="MYB_SANT-LIKE DNA-BINDING DOMAIN-CONTAINING PROTEIN"/>
    <property type="match status" value="1"/>
</dbReference>
<keyword evidence="5" id="KW-1185">Reference proteome</keyword>
<feature type="coiled-coil region" evidence="1">
    <location>
        <begin position="52"/>
        <end position="79"/>
    </location>
</feature>
<feature type="region of interest" description="Disordered" evidence="2">
    <location>
        <begin position="110"/>
        <end position="183"/>
    </location>
</feature>
<reference evidence="4" key="1">
    <citation type="submission" date="2021-10" db="EMBL/GenBank/DDBJ databases">
        <title>Tropical sea cucumber genome reveals ecological adaptation and Cuvierian tubules defense mechanism.</title>
        <authorList>
            <person name="Chen T."/>
        </authorList>
    </citation>
    <scope>NUCLEOTIDE SEQUENCE</scope>
    <source>
        <strain evidence="4">Nanhai2018</strain>
        <tissue evidence="4">Muscle</tissue>
    </source>
</reference>
<organism evidence="4 5">
    <name type="scientific">Holothuria leucospilota</name>
    <name type="common">Black long sea cucumber</name>
    <name type="synonym">Mertensiothuria leucospilota</name>
    <dbReference type="NCBI Taxonomy" id="206669"/>
    <lineage>
        <taxon>Eukaryota</taxon>
        <taxon>Metazoa</taxon>
        <taxon>Echinodermata</taxon>
        <taxon>Eleutherozoa</taxon>
        <taxon>Echinozoa</taxon>
        <taxon>Holothuroidea</taxon>
        <taxon>Aspidochirotacea</taxon>
        <taxon>Aspidochirotida</taxon>
        <taxon>Holothuriidae</taxon>
        <taxon>Holothuria</taxon>
    </lineage>
</organism>
<dbReference type="Proteomes" id="UP001152320">
    <property type="component" value="Chromosome 1"/>
</dbReference>
<gene>
    <name evidence="4" type="ORF">HOLleu_00781</name>
</gene>
<protein>
    <recommendedName>
        <fullName evidence="3">Myb/SANT-like DNA-binding domain-containing protein</fullName>
    </recommendedName>
</protein>